<dbReference type="Proteomes" id="UP000031121">
    <property type="component" value="Chromosome"/>
</dbReference>
<gene>
    <name evidence="1" type="ORF">JI75_08365</name>
</gene>
<evidence type="ECO:0000313" key="1">
    <source>
        <dbReference type="EMBL" id="AJC12657.1"/>
    </source>
</evidence>
<proteinExistence type="predicted"/>
<dbReference type="EMBL" id="CP009302">
    <property type="protein sequence ID" value="AJC12657.1"/>
    <property type="molecule type" value="Genomic_DNA"/>
</dbReference>
<dbReference type="OrthoDB" id="3175507at2"/>
<dbReference type="KEGG" id="cbac:JI75_08365"/>
<dbReference type="HOGENOM" id="CLU_1559684_0_0_11"/>
<reference evidence="1 2" key="2">
    <citation type="journal article" date="2015" name="Genome Announc.">
        <title>Complete Genome Sequence of Coriobacteriaceae Strain 68-1-3, a Novel Mucus-Degrading Isolate from the Swine Intestinal Tract.</title>
        <authorList>
            <person name="Looft T."/>
            <person name="Bayles D.O."/>
            <person name="Alt D.P."/>
            <person name="Stanton T.B."/>
        </authorList>
    </citation>
    <scope>NUCLEOTIDE SEQUENCE [LARGE SCALE GENOMIC DNA]</scope>
    <source>
        <strain evidence="1 2">68-1-3</strain>
    </source>
</reference>
<accession>A0A0A8BBY2</accession>
<name>A0A0A8BBY2_9ACTN</name>
<dbReference type="AlphaFoldDB" id="A0A0A8BBY2"/>
<evidence type="ECO:0000313" key="2">
    <source>
        <dbReference type="Proteomes" id="UP000031121"/>
    </source>
</evidence>
<dbReference type="STRING" id="1531429.JI75_08365"/>
<reference evidence="2" key="1">
    <citation type="submission" date="2014-08" db="EMBL/GenBank/DDBJ databases">
        <title>Coriobacteriaceae sp. complete genome.</title>
        <authorList>
            <person name="Looft T."/>
            <person name="Bayles D.O."/>
            <person name="Stanton T.B."/>
        </authorList>
    </citation>
    <scope>NUCLEOTIDE SEQUENCE [LARGE SCALE GENOMIC DNA]</scope>
    <source>
        <strain evidence="2">68-1-3</strain>
    </source>
</reference>
<keyword evidence="2" id="KW-1185">Reference proteome</keyword>
<dbReference type="RefSeq" id="WP_039690097.1">
    <property type="nucleotide sequence ID" value="NZ_CP009302.1"/>
</dbReference>
<sequence length="160" mass="16415">MVNVAISRKRLAAAVAGVAAAVMLAVVPAYAFYYVHGNAYDAGSGVNGAVEVVVTIDGSAQGKSSWTQLVCVPASESTPAAAVEQAIVSSNSQNGVAAIHNYDYQSVKDYVANGKWTCTVYSAADRKAGTHTAQDGSGKVVSDLAGAELQRFDQVVLTAS</sequence>
<organism evidence="1 2">
    <name type="scientific">Berryella intestinalis</name>
    <dbReference type="NCBI Taxonomy" id="1531429"/>
    <lineage>
        <taxon>Bacteria</taxon>
        <taxon>Bacillati</taxon>
        <taxon>Actinomycetota</taxon>
        <taxon>Coriobacteriia</taxon>
        <taxon>Eggerthellales</taxon>
        <taxon>Eggerthellaceae</taxon>
        <taxon>Berryella</taxon>
    </lineage>
</organism>
<protein>
    <submittedName>
        <fullName evidence="1">Uncharacterized protein</fullName>
    </submittedName>
</protein>